<dbReference type="Proteomes" id="UP000600171">
    <property type="component" value="Unassembled WGS sequence"/>
</dbReference>
<protein>
    <submittedName>
        <fullName evidence="2">Phenazine biosynthesis protein PhzF</fullName>
    </submittedName>
</protein>
<name>A0A917IWU2_9MICC</name>
<dbReference type="PANTHER" id="PTHR13774:SF32">
    <property type="entry name" value="ANTISENSE-ENHANCING SEQUENCE 1"/>
    <property type="match status" value="1"/>
</dbReference>
<comment type="caution">
    <text evidence="2">The sequence shown here is derived from an EMBL/GenBank/DDBJ whole genome shotgun (WGS) entry which is preliminary data.</text>
</comment>
<keyword evidence="3" id="KW-1185">Reference proteome</keyword>
<dbReference type="EMBL" id="BMDC01000004">
    <property type="protein sequence ID" value="GGH65676.1"/>
    <property type="molecule type" value="Genomic_DNA"/>
</dbReference>
<dbReference type="Gene3D" id="3.10.310.10">
    <property type="entry name" value="Diaminopimelate Epimerase, Chain A, domain 1"/>
    <property type="match status" value="2"/>
</dbReference>
<evidence type="ECO:0000256" key="1">
    <source>
        <dbReference type="PIRSR" id="PIRSR016184-1"/>
    </source>
</evidence>
<dbReference type="AlphaFoldDB" id="A0A917IWU2"/>
<dbReference type="InterPro" id="IPR003719">
    <property type="entry name" value="Phenazine_PhzF-like"/>
</dbReference>
<dbReference type="Pfam" id="PF02567">
    <property type="entry name" value="PhzC-PhzF"/>
    <property type="match status" value="1"/>
</dbReference>
<organism evidence="2 3">
    <name type="scientific">Rothia aerolata</name>
    <dbReference type="NCBI Taxonomy" id="1812262"/>
    <lineage>
        <taxon>Bacteria</taxon>
        <taxon>Bacillati</taxon>
        <taxon>Actinomycetota</taxon>
        <taxon>Actinomycetes</taxon>
        <taxon>Micrococcales</taxon>
        <taxon>Micrococcaceae</taxon>
        <taxon>Rothia</taxon>
    </lineage>
</organism>
<accession>A0A917IWU2</accession>
<dbReference type="PANTHER" id="PTHR13774">
    <property type="entry name" value="PHENAZINE BIOSYNTHESIS PROTEIN"/>
    <property type="match status" value="1"/>
</dbReference>
<dbReference type="GO" id="GO:0016853">
    <property type="term" value="F:isomerase activity"/>
    <property type="evidence" value="ECO:0007669"/>
    <property type="project" value="TreeGrafter"/>
</dbReference>
<feature type="active site" evidence="1">
    <location>
        <position position="50"/>
    </location>
</feature>
<dbReference type="RefSeq" id="WP_229723182.1">
    <property type="nucleotide sequence ID" value="NZ_BMDC01000004.1"/>
</dbReference>
<dbReference type="NCBIfam" id="TIGR00654">
    <property type="entry name" value="PhzF_family"/>
    <property type="match status" value="1"/>
</dbReference>
<dbReference type="GO" id="GO:0005737">
    <property type="term" value="C:cytoplasm"/>
    <property type="evidence" value="ECO:0007669"/>
    <property type="project" value="TreeGrafter"/>
</dbReference>
<dbReference type="SUPFAM" id="SSF54506">
    <property type="entry name" value="Diaminopimelate epimerase-like"/>
    <property type="match status" value="1"/>
</dbReference>
<sequence length="275" mass="29529">MVCMSSLPYFEVDVFSTGPFTGNPLGVVASANGLTTEQMQAIASWTNFSETTFLLKPRNPEADYRVRIFTPASELPFAGHPTLGSAHVWRQLGGIPRNEGVIQQECAAGLVEIRAEQSGYAFATPPLIKEGPLNEVELDQVTEFLGITKNEILAHSWGDNGPGWAMVQLESAEKVRALCPVGSAPLKIGVAGMFEQGEHAYEVRAFTGVSEDPVTGSLNGALAQWMRARNLVPAVYTASQGTARGRAGVIRLQDDAGQLWVGGDVRVCVRGELEV</sequence>
<gene>
    <name evidence="2" type="ORF">GCM10007359_19150</name>
</gene>
<proteinExistence type="predicted"/>
<evidence type="ECO:0000313" key="2">
    <source>
        <dbReference type="EMBL" id="GGH65676.1"/>
    </source>
</evidence>
<reference evidence="2 3" key="1">
    <citation type="journal article" date="2014" name="Int. J. Syst. Evol. Microbiol.">
        <title>Complete genome sequence of Corynebacterium casei LMG S-19264T (=DSM 44701T), isolated from a smear-ripened cheese.</title>
        <authorList>
            <consortium name="US DOE Joint Genome Institute (JGI-PGF)"/>
            <person name="Walter F."/>
            <person name="Albersmeier A."/>
            <person name="Kalinowski J."/>
            <person name="Ruckert C."/>
        </authorList>
    </citation>
    <scope>NUCLEOTIDE SEQUENCE [LARGE SCALE GENOMIC DNA]</scope>
    <source>
        <strain evidence="2 3">CCM 8669</strain>
    </source>
</reference>
<evidence type="ECO:0000313" key="3">
    <source>
        <dbReference type="Proteomes" id="UP000600171"/>
    </source>
</evidence>
<dbReference type="PIRSF" id="PIRSF016184">
    <property type="entry name" value="PhzC_PhzF"/>
    <property type="match status" value="1"/>
</dbReference>